<keyword evidence="1" id="KW-0472">Membrane</keyword>
<name>A0A327YRJ1_9FLAO</name>
<dbReference type="AlphaFoldDB" id="A0A327YRJ1"/>
<evidence type="ECO:0000313" key="2">
    <source>
        <dbReference type="EMBL" id="RAK23560.1"/>
    </source>
</evidence>
<proteinExistence type="predicted"/>
<sequence>MKEEREKKSYSTFLKENEGKIMLAITIIFISLIMIYSNINEKEYYKKINDFQGKTVGKVYSIRLGKSSYLKYYFHDNDKKYYSEARYSEYTFDNFGKYYRVIFNEKNPSENHIYLNKEIKPDSIALTKAGFKYVIYYDYDIPTNTYIKKHKWE</sequence>
<keyword evidence="3" id="KW-1185">Reference proteome</keyword>
<gene>
    <name evidence="2" type="ORF">B0I03_10325</name>
</gene>
<keyword evidence="1" id="KW-0812">Transmembrane</keyword>
<protein>
    <submittedName>
        <fullName evidence="2">Uncharacterized protein</fullName>
    </submittedName>
</protein>
<keyword evidence="1" id="KW-1133">Transmembrane helix</keyword>
<reference evidence="2 3" key="1">
    <citation type="submission" date="2018-06" db="EMBL/GenBank/DDBJ databases">
        <title>Genomic Encyclopedia of Type Strains, Phase III (KMG-III): the genomes of soil and plant-associated and newly described type strains.</title>
        <authorList>
            <person name="Whitman W."/>
        </authorList>
    </citation>
    <scope>NUCLEOTIDE SEQUENCE [LARGE SCALE GENOMIC DNA]</scope>
    <source>
        <strain evidence="2 3">CGMCC 1.12398</strain>
    </source>
</reference>
<organism evidence="2 3">
    <name type="scientific">Flavobacterium aquaticum</name>
    <dbReference type="NCBI Taxonomy" id="1236486"/>
    <lineage>
        <taxon>Bacteria</taxon>
        <taxon>Pseudomonadati</taxon>
        <taxon>Bacteroidota</taxon>
        <taxon>Flavobacteriia</taxon>
        <taxon>Flavobacteriales</taxon>
        <taxon>Flavobacteriaceae</taxon>
        <taxon>Flavobacterium</taxon>
    </lineage>
</organism>
<evidence type="ECO:0000313" key="3">
    <source>
        <dbReference type="Proteomes" id="UP000249620"/>
    </source>
</evidence>
<comment type="caution">
    <text evidence="2">The sequence shown here is derived from an EMBL/GenBank/DDBJ whole genome shotgun (WGS) entry which is preliminary data.</text>
</comment>
<dbReference type="EMBL" id="QLMI01000003">
    <property type="protein sequence ID" value="RAK23560.1"/>
    <property type="molecule type" value="Genomic_DNA"/>
</dbReference>
<evidence type="ECO:0000256" key="1">
    <source>
        <dbReference type="SAM" id="Phobius"/>
    </source>
</evidence>
<dbReference type="Proteomes" id="UP000249620">
    <property type="component" value="Unassembled WGS sequence"/>
</dbReference>
<dbReference type="RefSeq" id="WP_111566401.1">
    <property type="nucleotide sequence ID" value="NZ_QLMI01000003.1"/>
</dbReference>
<feature type="transmembrane region" description="Helical" evidence="1">
    <location>
        <begin position="21"/>
        <end position="39"/>
    </location>
</feature>
<dbReference type="OrthoDB" id="1373583at2"/>
<accession>A0A327YRJ1</accession>